<gene>
    <name evidence="1" type="ORF">P691DRAFT_758896</name>
</gene>
<accession>A0A9P5XF81</accession>
<protein>
    <submittedName>
        <fullName evidence="1">Uncharacterized protein</fullName>
    </submittedName>
</protein>
<dbReference type="Proteomes" id="UP000807342">
    <property type="component" value="Unassembled WGS sequence"/>
</dbReference>
<evidence type="ECO:0000313" key="1">
    <source>
        <dbReference type="EMBL" id="KAF9449610.1"/>
    </source>
</evidence>
<organism evidence="1 2">
    <name type="scientific">Macrolepiota fuliginosa MF-IS2</name>
    <dbReference type="NCBI Taxonomy" id="1400762"/>
    <lineage>
        <taxon>Eukaryota</taxon>
        <taxon>Fungi</taxon>
        <taxon>Dikarya</taxon>
        <taxon>Basidiomycota</taxon>
        <taxon>Agaricomycotina</taxon>
        <taxon>Agaricomycetes</taxon>
        <taxon>Agaricomycetidae</taxon>
        <taxon>Agaricales</taxon>
        <taxon>Agaricineae</taxon>
        <taxon>Agaricaceae</taxon>
        <taxon>Macrolepiota</taxon>
    </lineage>
</organism>
<proteinExistence type="predicted"/>
<evidence type="ECO:0000313" key="2">
    <source>
        <dbReference type="Proteomes" id="UP000807342"/>
    </source>
</evidence>
<keyword evidence="2" id="KW-1185">Reference proteome</keyword>
<sequence>MDEYVWIVPIMWRSAVMDDLMQMRFQVILDKDGRIPTVPPQPEAANSQIDKDDIHEIIDAFKI</sequence>
<feature type="non-terminal residue" evidence="1">
    <location>
        <position position="63"/>
    </location>
</feature>
<dbReference type="AlphaFoldDB" id="A0A9P5XF81"/>
<dbReference type="EMBL" id="MU151125">
    <property type="protein sequence ID" value="KAF9449610.1"/>
    <property type="molecule type" value="Genomic_DNA"/>
</dbReference>
<reference evidence="1" key="1">
    <citation type="submission" date="2020-11" db="EMBL/GenBank/DDBJ databases">
        <authorList>
            <consortium name="DOE Joint Genome Institute"/>
            <person name="Ahrendt S."/>
            <person name="Riley R."/>
            <person name="Andreopoulos W."/>
            <person name="Labutti K."/>
            <person name="Pangilinan J."/>
            <person name="Ruiz-Duenas F.J."/>
            <person name="Barrasa J.M."/>
            <person name="Sanchez-Garcia M."/>
            <person name="Camarero S."/>
            <person name="Miyauchi S."/>
            <person name="Serrano A."/>
            <person name="Linde D."/>
            <person name="Babiker R."/>
            <person name="Drula E."/>
            <person name="Ayuso-Fernandez I."/>
            <person name="Pacheco R."/>
            <person name="Padilla G."/>
            <person name="Ferreira P."/>
            <person name="Barriuso J."/>
            <person name="Kellner H."/>
            <person name="Castanera R."/>
            <person name="Alfaro M."/>
            <person name="Ramirez L."/>
            <person name="Pisabarro A.G."/>
            <person name="Kuo A."/>
            <person name="Tritt A."/>
            <person name="Lipzen A."/>
            <person name="He G."/>
            <person name="Yan M."/>
            <person name="Ng V."/>
            <person name="Cullen D."/>
            <person name="Martin F."/>
            <person name="Rosso M.-N."/>
            <person name="Henrissat B."/>
            <person name="Hibbett D."/>
            <person name="Martinez A.T."/>
            <person name="Grigoriev I.V."/>
        </authorList>
    </citation>
    <scope>NUCLEOTIDE SEQUENCE</scope>
    <source>
        <strain evidence="1">MF-IS2</strain>
    </source>
</reference>
<comment type="caution">
    <text evidence="1">The sequence shown here is derived from an EMBL/GenBank/DDBJ whole genome shotgun (WGS) entry which is preliminary data.</text>
</comment>
<name>A0A9P5XF81_9AGAR</name>